<dbReference type="InterPro" id="IPR018000">
    <property type="entry name" value="Neurotransmitter_ion_chnl_CS"/>
</dbReference>
<dbReference type="PANTHER" id="PTHR18945">
    <property type="entry name" value="NEUROTRANSMITTER GATED ION CHANNEL"/>
    <property type="match status" value="1"/>
</dbReference>
<dbReference type="InterPro" id="IPR038050">
    <property type="entry name" value="Neuro_actylchol_rec"/>
</dbReference>
<feature type="chain" id="PRO_5038155730" evidence="5">
    <location>
        <begin position="19"/>
        <end position="494"/>
    </location>
</feature>
<dbReference type="Gene3D" id="1.20.58.390">
    <property type="entry name" value="Neurotransmitter-gated ion-channel transmembrane domain"/>
    <property type="match status" value="1"/>
</dbReference>
<evidence type="ECO:0000256" key="5">
    <source>
        <dbReference type="RuleBase" id="RU000687"/>
    </source>
</evidence>
<feature type="domain" description="Neurotransmitter-gated ion-channel transmembrane" evidence="7">
    <location>
        <begin position="248"/>
        <end position="388"/>
    </location>
</feature>
<comment type="caution">
    <text evidence="5">Lacks conserved residue(s) required for the propagation of feature annotation.</text>
</comment>
<feature type="transmembrane region" description="Helical" evidence="5">
    <location>
        <begin position="242"/>
        <end position="265"/>
    </location>
</feature>
<feature type="transmembrane region" description="Helical" evidence="5">
    <location>
        <begin position="277"/>
        <end position="295"/>
    </location>
</feature>
<protein>
    <submittedName>
        <fullName evidence="9">Uncharacterized protein</fullName>
    </submittedName>
</protein>
<dbReference type="GO" id="GO:0005230">
    <property type="term" value="F:extracellular ligand-gated monoatomic ion channel activity"/>
    <property type="evidence" value="ECO:0007669"/>
    <property type="project" value="InterPro"/>
</dbReference>
<keyword evidence="5" id="KW-0407">Ion channel</keyword>
<feature type="domain" description="Neurotransmitter-gated ion-channel ligand-binding" evidence="6">
    <location>
        <begin position="29"/>
        <end position="241"/>
    </location>
</feature>
<dbReference type="CDD" id="cd19051">
    <property type="entry name" value="LGIC_TM_cation"/>
    <property type="match status" value="1"/>
</dbReference>
<dbReference type="InterPro" id="IPR036719">
    <property type="entry name" value="Neuro-gated_channel_TM_sf"/>
</dbReference>
<organism evidence="8 9">
    <name type="scientific">Plectus sambesii</name>
    <dbReference type="NCBI Taxonomy" id="2011161"/>
    <lineage>
        <taxon>Eukaryota</taxon>
        <taxon>Metazoa</taxon>
        <taxon>Ecdysozoa</taxon>
        <taxon>Nematoda</taxon>
        <taxon>Chromadorea</taxon>
        <taxon>Plectida</taxon>
        <taxon>Plectina</taxon>
        <taxon>Plectoidea</taxon>
        <taxon>Plectidae</taxon>
        <taxon>Plectus</taxon>
    </lineage>
</organism>
<dbReference type="InterPro" id="IPR006201">
    <property type="entry name" value="Neur_channel"/>
</dbReference>
<dbReference type="Proteomes" id="UP000887566">
    <property type="component" value="Unplaced"/>
</dbReference>
<reference evidence="9" key="1">
    <citation type="submission" date="2022-11" db="UniProtKB">
        <authorList>
            <consortium name="WormBaseParasite"/>
        </authorList>
    </citation>
    <scope>IDENTIFICATION</scope>
</reference>
<feature type="signal peptide" evidence="5">
    <location>
        <begin position="1"/>
        <end position="18"/>
    </location>
</feature>
<evidence type="ECO:0000256" key="3">
    <source>
        <dbReference type="ARBA" id="ARBA00022989"/>
    </source>
</evidence>
<sequence length="494" mass="55828">MLALLISQLLFVNSVVYADAGNVSRLSPQSRLVNDVLKWYDKKVKPTRSAQDAVLVSFSMELYQIIEVNEPQQSVKINAWIVERWRDELLYWNPTDYDDIEEIVLPHNVIWIPDTTLYNTLIVKSEDERRLINAKLVTSPIEQVVYVELLYPTLYKFSCPLNIFYFPFDSQSCTMTFGSWTYDNGGIDYVPFADNVATSNFLANDGWSMEGFQAQRQEIKYDCCPNNYTNLALTLRLKRKPLFYIVNLIIPSCIITGISIVGFFTPSSASGERNEKITLGITTLLSMSILLLMISDKMPTTSTFVPLIGWFYLSMIVLIAMCSIMSSVVIMVQKLGRHNDLLSPRLIRLTWRLSRLLFIQIPTHLIGDNRFVCTVGDISTNGDLTAQTVNKKEERGKKIALVKSYSSNCSTQPLDFSSVVRLLNPTNNNNESPPSTRPGSVESDRIPLKGFKSAVFKQQKIAAAEKEKMDVDKSPVLSAFMALKNSSDKFVICA</sequence>
<dbReference type="AlphaFoldDB" id="A0A914V8S2"/>
<comment type="similarity">
    <text evidence="5">Belongs to the ligand-gated ion channel (TC 1.A.9) family.</text>
</comment>
<keyword evidence="3 5" id="KW-1133">Transmembrane helix</keyword>
<dbReference type="FunFam" id="2.70.170.10:FF:000030">
    <property type="entry name" value="AcetylCholine Receptor"/>
    <property type="match status" value="1"/>
</dbReference>
<dbReference type="PRINTS" id="PR00252">
    <property type="entry name" value="NRIONCHANNEL"/>
</dbReference>
<evidence type="ECO:0000259" key="7">
    <source>
        <dbReference type="Pfam" id="PF02932"/>
    </source>
</evidence>
<dbReference type="GO" id="GO:0016020">
    <property type="term" value="C:membrane"/>
    <property type="evidence" value="ECO:0007669"/>
    <property type="project" value="UniProtKB-SubCell"/>
</dbReference>
<evidence type="ECO:0000313" key="8">
    <source>
        <dbReference type="Proteomes" id="UP000887566"/>
    </source>
</evidence>
<feature type="transmembrane region" description="Helical" evidence="5">
    <location>
        <begin position="307"/>
        <end position="332"/>
    </location>
</feature>
<dbReference type="CDD" id="cd18997">
    <property type="entry name" value="LGIC_ECD_nAChR"/>
    <property type="match status" value="1"/>
</dbReference>
<keyword evidence="2 5" id="KW-0812">Transmembrane</keyword>
<dbReference type="GO" id="GO:0004888">
    <property type="term" value="F:transmembrane signaling receptor activity"/>
    <property type="evidence" value="ECO:0007669"/>
    <property type="project" value="InterPro"/>
</dbReference>
<evidence type="ECO:0000313" key="9">
    <source>
        <dbReference type="WBParaSite" id="PSAMB.scaffold1647size29064.g14165.t1"/>
    </source>
</evidence>
<dbReference type="InterPro" id="IPR006202">
    <property type="entry name" value="Neur_chan_lig-bd"/>
</dbReference>
<dbReference type="Pfam" id="PF02931">
    <property type="entry name" value="Neur_chan_LBD"/>
    <property type="match status" value="1"/>
</dbReference>
<dbReference type="InterPro" id="IPR006029">
    <property type="entry name" value="Neurotrans-gated_channel_TM"/>
</dbReference>
<dbReference type="Gene3D" id="2.70.170.10">
    <property type="entry name" value="Neurotransmitter-gated ion-channel ligand-binding domain"/>
    <property type="match status" value="1"/>
</dbReference>
<evidence type="ECO:0000256" key="4">
    <source>
        <dbReference type="ARBA" id="ARBA00023136"/>
    </source>
</evidence>
<dbReference type="Pfam" id="PF02932">
    <property type="entry name" value="Neur_chan_memb"/>
    <property type="match status" value="1"/>
</dbReference>
<name>A0A914V8S2_9BILA</name>
<dbReference type="InterPro" id="IPR036734">
    <property type="entry name" value="Neur_chan_lig-bd_sf"/>
</dbReference>
<evidence type="ECO:0000256" key="2">
    <source>
        <dbReference type="ARBA" id="ARBA00022692"/>
    </source>
</evidence>
<keyword evidence="5" id="KW-0813">Transport</keyword>
<keyword evidence="8" id="KW-1185">Reference proteome</keyword>
<keyword evidence="5" id="KW-0406">Ion transport</keyword>
<accession>A0A914V8S2</accession>
<keyword evidence="5" id="KW-0732">Signal</keyword>
<evidence type="ECO:0000256" key="1">
    <source>
        <dbReference type="ARBA" id="ARBA00004141"/>
    </source>
</evidence>
<proteinExistence type="inferred from homology"/>
<evidence type="ECO:0000259" key="6">
    <source>
        <dbReference type="Pfam" id="PF02931"/>
    </source>
</evidence>
<dbReference type="SUPFAM" id="SSF90112">
    <property type="entry name" value="Neurotransmitter-gated ion-channel transmembrane pore"/>
    <property type="match status" value="1"/>
</dbReference>
<dbReference type="WBParaSite" id="PSAMB.scaffold1647size29064.g14165.t1">
    <property type="protein sequence ID" value="PSAMB.scaffold1647size29064.g14165.t1"/>
    <property type="gene ID" value="PSAMB.scaffold1647size29064.g14165"/>
</dbReference>
<comment type="subcellular location">
    <subcellularLocation>
        <location evidence="1">Membrane</location>
        <topology evidence="1">Multi-pass membrane protein</topology>
    </subcellularLocation>
</comment>
<keyword evidence="4 5" id="KW-0472">Membrane</keyword>
<dbReference type="PROSITE" id="PS00236">
    <property type="entry name" value="NEUROTR_ION_CHANNEL"/>
    <property type="match status" value="1"/>
</dbReference>
<dbReference type="SUPFAM" id="SSF63712">
    <property type="entry name" value="Nicotinic receptor ligand binding domain-like"/>
    <property type="match status" value="1"/>
</dbReference>